<dbReference type="InterPro" id="IPR053145">
    <property type="entry name" value="AB_hydrolase_Est10"/>
</dbReference>
<dbReference type="PANTHER" id="PTHR43265:SF1">
    <property type="entry name" value="ESTERASE ESTD"/>
    <property type="match status" value="1"/>
</dbReference>
<dbReference type="GO" id="GO:0052689">
    <property type="term" value="F:carboxylic ester hydrolase activity"/>
    <property type="evidence" value="ECO:0007669"/>
    <property type="project" value="TreeGrafter"/>
</dbReference>
<dbReference type="EMBL" id="SEWE01000003">
    <property type="protein sequence ID" value="RYU83795.1"/>
    <property type="molecule type" value="Genomic_DNA"/>
</dbReference>
<sequence>MKNRLHSALVLILLICFPLLSSATRVAAGSSLLGGQWKGQLAVPGGSLGLIITIVPLTNGSYYAALDVPQQKISRMPVEVIQKDNEVTLSIEQAGSRFVGKLRPDTGALNGTWTQPGLTAPLVLVRSNVAVTTAPKFKVAPPYRLDDVIVPNKVAKLRLGATLTMPQGSGPFPAVVLVSDSGPQDRDAEQEEYRMFGQLADYLSRHGIAVLRYDDRGMGKSTGVYSSATTADLVTDAQAAMGYLRAHYRVNKTQVGIIGHGEGANIALLAASQPKAPDFVVSLAGYGLTGREVLQRQQVEIMRLIGAKPAQVDAALKMDDRLVEVVRQTPDDALARAKVGVLLRQSNANIDPAMARARAVQLTSPWYRYFLDFDPKSNMAGIKCPVLALNGTADLEVTATKNLTALQKGLKASGNRKVTVQKLTGVNHLFQSDPAQWPVFEGEQKAAFSPEALKVMHGWIAQQVVIIKPAAVPITTKRAAPAAVKSAAGKKARG</sequence>
<dbReference type="OrthoDB" id="9809549at2"/>
<dbReference type="PANTHER" id="PTHR43265">
    <property type="entry name" value="ESTERASE ESTD"/>
    <property type="match status" value="1"/>
</dbReference>
<evidence type="ECO:0000256" key="1">
    <source>
        <dbReference type="SAM" id="SignalP"/>
    </source>
</evidence>
<dbReference type="RefSeq" id="WP_129919508.1">
    <property type="nucleotide sequence ID" value="NZ_SEWE01000003.1"/>
</dbReference>
<organism evidence="3 4">
    <name type="scientific">Hymenobacter persicinus</name>
    <dbReference type="NCBI Taxonomy" id="2025506"/>
    <lineage>
        <taxon>Bacteria</taxon>
        <taxon>Pseudomonadati</taxon>
        <taxon>Bacteroidota</taxon>
        <taxon>Cytophagia</taxon>
        <taxon>Cytophagales</taxon>
        <taxon>Hymenobacteraceae</taxon>
        <taxon>Hymenobacter</taxon>
    </lineage>
</organism>
<proteinExistence type="predicted"/>
<feature type="signal peptide" evidence="1">
    <location>
        <begin position="1"/>
        <end position="23"/>
    </location>
</feature>
<accession>A0A4Q5LFH2</accession>
<name>A0A4Q5LFH2_9BACT</name>
<feature type="domain" description="Xaa-Pro dipeptidyl-peptidase-like" evidence="2">
    <location>
        <begin position="158"/>
        <end position="413"/>
    </location>
</feature>
<dbReference type="Gene3D" id="3.40.50.1820">
    <property type="entry name" value="alpha/beta hydrolase"/>
    <property type="match status" value="1"/>
</dbReference>
<dbReference type="Pfam" id="PF02129">
    <property type="entry name" value="Peptidase_S15"/>
    <property type="match status" value="1"/>
</dbReference>
<evidence type="ECO:0000313" key="3">
    <source>
        <dbReference type="EMBL" id="RYU83795.1"/>
    </source>
</evidence>
<keyword evidence="3" id="KW-0378">Hydrolase</keyword>
<dbReference type="Proteomes" id="UP000294155">
    <property type="component" value="Unassembled WGS sequence"/>
</dbReference>
<dbReference type="AlphaFoldDB" id="A0A4Q5LFH2"/>
<reference evidence="3 4" key="1">
    <citation type="submission" date="2019-02" db="EMBL/GenBank/DDBJ databases">
        <title>Bacterial novel species isolated from soil.</title>
        <authorList>
            <person name="Jung H.-Y."/>
        </authorList>
    </citation>
    <scope>NUCLEOTIDE SEQUENCE [LARGE SCALE GENOMIC DNA]</scope>
    <source>
        <strain evidence="3 4">1-3-3-3</strain>
    </source>
</reference>
<keyword evidence="4" id="KW-1185">Reference proteome</keyword>
<dbReference type="SUPFAM" id="SSF53474">
    <property type="entry name" value="alpha/beta-Hydrolases"/>
    <property type="match status" value="1"/>
</dbReference>
<evidence type="ECO:0000259" key="2">
    <source>
        <dbReference type="Pfam" id="PF02129"/>
    </source>
</evidence>
<feature type="chain" id="PRO_5020258172" evidence="1">
    <location>
        <begin position="24"/>
        <end position="494"/>
    </location>
</feature>
<keyword evidence="1" id="KW-0732">Signal</keyword>
<dbReference type="InterPro" id="IPR000383">
    <property type="entry name" value="Xaa-Pro-like_dom"/>
</dbReference>
<dbReference type="InterPro" id="IPR029058">
    <property type="entry name" value="AB_hydrolase_fold"/>
</dbReference>
<protein>
    <submittedName>
        <fullName evidence="3">Alpha/beta fold hydrolase</fullName>
    </submittedName>
</protein>
<evidence type="ECO:0000313" key="4">
    <source>
        <dbReference type="Proteomes" id="UP000294155"/>
    </source>
</evidence>
<comment type="caution">
    <text evidence="3">The sequence shown here is derived from an EMBL/GenBank/DDBJ whole genome shotgun (WGS) entry which is preliminary data.</text>
</comment>
<gene>
    <name evidence="3" type="ORF">EWM57_02300</name>
</gene>